<keyword evidence="2" id="KW-0812">Transmembrane</keyword>
<proteinExistence type="predicted"/>
<comment type="subcellular location">
    <subcellularLocation>
        <location evidence="1">Membrane</location>
    </subcellularLocation>
</comment>
<keyword evidence="3" id="KW-0472">Membrane</keyword>
<keyword evidence="7" id="KW-1185">Reference proteome</keyword>
<dbReference type="Gene3D" id="3.10.20.310">
    <property type="entry name" value="membrane protein fhac"/>
    <property type="match status" value="1"/>
</dbReference>
<dbReference type="EMBL" id="BAQD01000001">
    <property type="protein sequence ID" value="GBQ04830.1"/>
    <property type="molecule type" value="Genomic_DNA"/>
</dbReference>
<evidence type="ECO:0000259" key="5">
    <source>
        <dbReference type="Pfam" id="PF07244"/>
    </source>
</evidence>
<protein>
    <submittedName>
        <fullName evidence="6">Outer membrane protein</fullName>
    </submittedName>
</protein>
<dbReference type="Pfam" id="PF01103">
    <property type="entry name" value="Omp85"/>
    <property type="match status" value="1"/>
</dbReference>
<reference evidence="6" key="1">
    <citation type="submission" date="2013-04" db="EMBL/GenBank/DDBJ databases">
        <title>The genome sequencing project of 58 acetic acid bacteria.</title>
        <authorList>
            <person name="Okamoto-Kainuma A."/>
            <person name="Ishikawa M."/>
            <person name="Umino S."/>
            <person name="Koizumi Y."/>
            <person name="Shiwa Y."/>
            <person name="Yoshikawa H."/>
            <person name="Matsutani M."/>
            <person name="Matsushita K."/>
        </authorList>
    </citation>
    <scope>NUCLEOTIDE SEQUENCE</scope>
    <source>
        <strain evidence="6">DSM 15669</strain>
    </source>
</reference>
<evidence type="ECO:0000256" key="2">
    <source>
        <dbReference type="ARBA" id="ARBA00022452"/>
    </source>
</evidence>
<evidence type="ECO:0000256" key="1">
    <source>
        <dbReference type="ARBA" id="ARBA00004370"/>
    </source>
</evidence>
<dbReference type="InterPro" id="IPR010827">
    <property type="entry name" value="BamA/TamA_POTRA"/>
</dbReference>
<feature type="domain" description="POTRA" evidence="5">
    <location>
        <begin position="242"/>
        <end position="298"/>
    </location>
</feature>
<evidence type="ECO:0000313" key="6">
    <source>
        <dbReference type="EMBL" id="GBQ04830.1"/>
    </source>
</evidence>
<dbReference type="PANTHER" id="PTHR12815">
    <property type="entry name" value="SORTING AND ASSEMBLY MACHINERY SAMM50 PROTEIN FAMILY MEMBER"/>
    <property type="match status" value="1"/>
</dbReference>
<accession>A0ABQ0NW60</accession>
<feature type="domain" description="Bacterial surface antigen (D15)" evidence="4">
    <location>
        <begin position="352"/>
        <end position="660"/>
    </location>
</feature>
<evidence type="ECO:0000259" key="4">
    <source>
        <dbReference type="Pfam" id="PF01103"/>
    </source>
</evidence>
<gene>
    <name evidence="6" type="ORF">AA15669_0171</name>
</gene>
<dbReference type="Pfam" id="PF07244">
    <property type="entry name" value="POTRA"/>
    <property type="match status" value="1"/>
</dbReference>
<sequence>MRPPFTRVIARVAVIIIGWVGQSSFGSELPKAHADQSTTIAYHTAITPTADSDVTKGMGAASSLKSLQKTHDVSPYALAGRIRGDYERLMGALRSRGYYVGHVGIKVLAEGKSLEGDDVQLASFLAALPPGKTVECRISAVLGLQFKVGRLFFVLGKSGTTESLLSAKENKLTVGEQGVLQVHEGDPAIAANILAIPSRLLTYLQEQGYAQASVSAPQAVLNTERKTIDAGFFLNRGPKVVLGSFTLNGLKHVKADYIYRRLTIHEGQLYQPSVIEAARTDLGGTGLFSSVQVKDGKKVQPVPQTQNLMAGINGAMPLNFDFIEGKRHRITADVGYSTDLGGRAGVTWLHRNLLGRGEQLRLAAIATGLGGTAQQGLGYDIYADFNKPDFMERSRILNLRVEALRQLLYSYHQTAWLAHGGVSQPIGKDWFVSGALSLEQEQIIQFGTSRNYFIASVPLQVNFDNTHRSNPIEPATHGFRFTVGVTPSVSLEHDTSFFLPMNAQIATYFDLHHLGISRPGNSVIALRGSVGSIQGASTWNIPPDQRFYAGGPATVRGFRYQGVGPQYGRTKYAVGGTSMDAGTVEFRQKLPKNFGVVAFADAGQVGSSSIPGHGKLRVGYGGGVRYFTPIGPVRVDVALPMNRPYRGDKWELYLGLGETF</sequence>
<organism evidence="6 7">
    <name type="scientific">Saccharibacter floricola DSM 15669</name>
    <dbReference type="NCBI Taxonomy" id="1123227"/>
    <lineage>
        <taxon>Bacteria</taxon>
        <taxon>Pseudomonadati</taxon>
        <taxon>Pseudomonadota</taxon>
        <taxon>Alphaproteobacteria</taxon>
        <taxon>Acetobacterales</taxon>
        <taxon>Acetobacteraceae</taxon>
        <taxon>Saccharibacter</taxon>
    </lineage>
</organism>
<dbReference type="Proteomes" id="UP001062901">
    <property type="component" value="Unassembled WGS sequence"/>
</dbReference>
<name>A0ABQ0NW60_9PROT</name>
<dbReference type="PANTHER" id="PTHR12815:SF42">
    <property type="entry name" value="BACTERIAL SURFACE ANTIGEN (D15) DOMAIN-CONTAINING PROTEIN"/>
    <property type="match status" value="1"/>
</dbReference>
<dbReference type="RefSeq" id="WP_245539092.1">
    <property type="nucleotide sequence ID" value="NZ_BAQD01000001.1"/>
</dbReference>
<keyword evidence="2" id="KW-1134">Transmembrane beta strand</keyword>
<dbReference type="InterPro" id="IPR039910">
    <property type="entry name" value="D15-like"/>
</dbReference>
<evidence type="ECO:0000256" key="3">
    <source>
        <dbReference type="ARBA" id="ARBA00023136"/>
    </source>
</evidence>
<dbReference type="InterPro" id="IPR000184">
    <property type="entry name" value="Bac_surfAg_D15"/>
</dbReference>
<evidence type="ECO:0000313" key="7">
    <source>
        <dbReference type="Proteomes" id="UP001062901"/>
    </source>
</evidence>
<dbReference type="Gene3D" id="2.40.160.50">
    <property type="entry name" value="membrane protein fhac: a member of the omp85/tpsb transporter family"/>
    <property type="match status" value="1"/>
</dbReference>
<comment type="caution">
    <text evidence="6">The sequence shown here is derived from an EMBL/GenBank/DDBJ whole genome shotgun (WGS) entry which is preliminary data.</text>
</comment>